<reference evidence="1 2" key="1">
    <citation type="submission" date="2011-02" db="EMBL/GenBank/DDBJ databases">
        <authorList>
            <person name="Weinstock G."/>
            <person name="Sodergren E."/>
            <person name="Clifton S."/>
            <person name="Fulton L."/>
            <person name="Fulton B."/>
            <person name="Courtney L."/>
            <person name="Fronick C."/>
            <person name="Harrison M."/>
            <person name="Strong C."/>
            <person name="Farmer C."/>
            <person name="Delahaunty K."/>
            <person name="Markovic C."/>
            <person name="Hall O."/>
            <person name="Minx P."/>
            <person name="Tomlinson C."/>
            <person name="Mitreva M."/>
            <person name="Hou S."/>
            <person name="Chen J."/>
            <person name="Wollam A."/>
            <person name="Pepin K.H."/>
            <person name="Johnson M."/>
            <person name="Bhonagiri V."/>
            <person name="Zhang X."/>
            <person name="Suruliraj S."/>
            <person name="Warren W."/>
            <person name="Chinwalla A."/>
            <person name="Mardis E.R."/>
            <person name="Wilson R.K."/>
        </authorList>
    </citation>
    <scope>NUCLEOTIDE SEQUENCE [LARGE SCALE GENOMIC DNA]</scope>
    <source>
        <strain evidence="1 2">YIT 12057</strain>
    </source>
</reference>
<organism evidence="1 2">
    <name type="scientific">Bacteroides fluxus YIT 12057</name>
    <dbReference type="NCBI Taxonomy" id="763034"/>
    <lineage>
        <taxon>Bacteria</taxon>
        <taxon>Pseudomonadati</taxon>
        <taxon>Bacteroidota</taxon>
        <taxon>Bacteroidia</taxon>
        <taxon>Bacteroidales</taxon>
        <taxon>Bacteroidaceae</taxon>
        <taxon>Bacteroides</taxon>
    </lineage>
</organism>
<gene>
    <name evidence="1" type="ORF">HMPREF9446_00981</name>
</gene>
<name>F3PQI7_9BACE</name>
<protein>
    <submittedName>
        <fullName evidence="1">Conserved domain protein</fullName>
    </submittedName>
</protein>
<dbReference type="STRING" id="763034.HMPREF9446_00981"/>
<dbReference type="AlphaFoldDB" id="F3PQI7"/>
<keyword evidence="2" id="KW-1185">Reference proteome</keyword>
<dbReference type="HOGENOM" id="CLU_3180096_0_0_10"/>
<dbReference type="Proteomes" id="UP000003416">
    <property type="component" value="Unassembled WGS sequence"/>
</dbReference>
<evidence type="ECO:0000313" key="1">
    <source>
        <dbReference type="EMBL" id="EGF58815.1"/>
    </source>
</evidence>
<accession>F3PQI7</accession>
<dbReference type="EMBL" id="AFBN01000016">
    <property type="protein sequence ID" value="EGF58815.1"/>
    <property type="molecule type" value="Genomic_DNA"/>
</dbReference>
<proteinExistence type="predicted"/>
<evidence type="ECO:0000313" key="2">
    <source>
        <dbReference type="Proteomes" id="UP000003416"/>
    </source>
</evidence>
<sequence>MFDLIVPTKLHYFLICFPFWETFVYLKSVKLLIYRVGCLKNGKLLF</sequence>
<comment type="caution">
    <text evidence="1">The sequence shown here is derived from an EMBL/GenBank/DDBJ whole genome shotgun (WGS) entry which is preliminary data.</text>
</comment>